<evidence type="ECO:0000256" key="4">
    <source>
        <dbReference type="SAM" id="MobiDB-lite"/>
    </source>
</evidence>
<sequence>MKSPVKPRPKTASKLVKPGRIQAVLRTLGSEIAQDLIPVGSTLPPEHDLESRFGVGRGVVREAIKTLAAKGLVSVRPRHGTHVRPRGDWSLLDRDVLSWLISKDEPNRDLLLALQEVRLIIEPAAAALAAERATAKDRRRIMTALAAMEASHDVPTAIIADKAFHLAIIDATHNPVLQGFRGAIDTILSAVFMVATGSPGWFNENLPNHAIAARAIDEGNAEKARAAMQQVLGYTQFKLSTKRKYGRNAKISPRQQTVNGKLRKKRVA</sequence>
<comment type="caution">
    <text evidence="6">The sequence shown here is derived from an EMBL/GenBank/DDBJ whole genome shotgun (WGS) entry which is preliminary data.</text>
</comment>
<dbReference type="InterPro" id="IPR036390">
    <property type="entry name" value="WH_DNA-bd_sf"/>
</dbReference>
<evidence type="ECO:0000313" key="6">
    <source>
        <dbReference type="EMBL" id="EKS41831.1"/>
    </source>
</evidence>
<dbReference type="PATRIC" id="fig|883078.3.peg.953"/>
<dbReference type="AlphaFoldDB" id="K8PJV8"/>
<keyword evidence="3" id="KW-0804">Transcription</keyword>
<keyword evidence="1" id="KW-0805">Transcription regulation</keyword>
<dbReference type="SMART" id="SM00895">
    <property type="entry name" value="FCD"/>
    <property type="match status" value="1"/>
</dbReference>
<evidence type="ECO:0000256" key="2">
    <source>
        <dbReference type="ARBA" id="ARBA00023125"/>
    </source>
</evidence>
<dbReference type="PRINTS" id="PR00035">
    <property type="entry name" value="HTHGNTR"/>
</dbReference>
<dbReference type="HOGENOM" id="CLU_017584_9_1_5"/>
<evidence type="ECO:0000259" key="5">
    <source>
        <dbReference type="PROSITE" id="PS50949"/>
    </source>
</evidence>
<dbReference type="CDD" id="cd07377">
    <property type="entry name" value="WHTH_GntR"/>
    <property type="match status" value="1"/>
</dbReference>
<evidence type="ECO:0000256" key="1">
    <source>
        <dbReference type="ARBA" id="ARBA00023015"/>
    </source>
</evidence>
<dbReference type="GO" id="GO:0003700">
    <property type="term" value="F:DNA-binding transcription factor activity"/>
    <property type="evidence" value="ECO:0007669"/>
    <property type="project" value="InterPro"/>
</dbReference>
<feature type="region of interest" description="Disordered" evidence="4">
    <location>
        <begin position="245"/>
        <end position="268"/>
    </location>
</feature>
<dbReference type="Gene3D" id="1.10.10.10">
    <property type="entry name" value="Winged helix-like DNA-binding domain superfamily/Winged helix DNA-binding domain"/>
    <property type="match status" value="1"/>
</dbReference>
<dbReference type="InterPro" id="IPR011711">
    <property type="entry name" value="GntR_C"/>
</dbReference>
<dbReference type="SMART" id="SM00345">
    <property type="entry name" value="HTH_GNTR"/>
    <property type="match status" value="1"/>
</dbReference>
<protein>
    <recommendedName>
        <fullName evidence="5">HTH gntR-type domain-containing protein</fullName>
    </recommendedName>
</protein>
<keyword evidence="2" id="KW-0238">DNA-binding</keyword>
<name>K8PJV8_9BRAD</name>
<dbReference type="SUPFAM" id="SSF46785">
    <property type="entry name" value="Winged helix' DNA-binding domain"/>
    <property type="match status" value="1"/>
</dbReference>
<dbReference type="EMBL" id="AGWX01000001">
    <property type="protein sequence ID" value="EKS41831.1"/>
    <property type="molecule type" value="Genomic_DNA"/>
</dbReference>
<dbReference type="PROSITE" id="PS50949">
    <property type="entry name" value="HTH_GNTR"/>
    <property type="match status" value="1"/>
</dbReference>
<dbReference type="InterPro" id="IPR000524">
    <property type="entry name" value="Tscrpt_reg_HTH_GntR"/>
</dbReference>
<dbReference type="RefSeq" id="WP_006019641.1">
    <property type="nucleotide sequence ID" value="NZ_KB375282.1"/>
</dbReference>
<dbReference type="PANTHER" id="PTHR43537">
    <property type="entry name" value="TRANSCRIPTIONAL REGULATOR, GNTR FAMILY"/>
    <property type="match status" value="1"/>
</dbReference>
<keyword evidence="7" id="KW-1185">Reference proteome</keyword>
<dbReference type="Pfam" id="PF00392">
    <property type="entry name" value="GntR"/>
    <property type="match status" value="1"/>
</dbReference>
<gene>
    <name evidence="6" type="ORF">HMPREF9695_00923</name>
</gene>
<dbReference type="Gene3D" id="1.20.120.530">
    <property type="entry name" value="GntR ligand-binding domain-like"/>
    <property type="match status" value="1"/>
</dbReference>
<feature type="domain" description="HTH gntR-type" evidence="5">
    <location>
        <begin position="18"/>
        <end position="86"/>
    </location>
</feature>
<dbReference type="InterPro" id="IPR036388">
    <property type="entry name" value="WH-like_DNA-bd_sf"/>
</dbReference>
<organism evidence="6 7">
    <name type="scientific">Afipia broomeae ATCC 49717</name>
    <dbReference type="NCBI Taxonomy" id="883078"/>
    <lineage>
        <taxon>Bacteria</taxon>
        <taxon>Pseudomonadati</taxon>
        <taxon>Pseudomonadota</taxon>
        <taxon>Alphaproteobacteria</taxon>
        <taxon>Hyphomicrobiales</taxon>
        <taxon>Nitrobacteraceae</taxon>
        <taxon>Afipia</taxon>
    </lineage>
</organism>
<evidence type="ECO:0000256" key="3">
    <source>
        <dbReference type="ARBA" id="ARBA00023163"/>
    </source>
</evidence>
<dbReference type="GO" id="GO:0003677">
    <property type="term" value="F:DNA binding"/>
    <property type="evidence" value="ECO:0007669"/>
    <property type="project" value="UniProtKB-KW"/>
</dbReference>
<evidence type="ECO:0000313" key="7">
    <source>
        <dbReference type="Proteomes" id="UP000001096"/>
    </source>
</evidence>
<accession>K8PJV8</accession>
<dbReference type="Pfam" id="PF07729">
    <property type="entry name" value="FCD"/>
    <property type="match status" value="1"/>
</dbReference>
<dbReference type="eggNOG" id="COG2186">
    <property type="taxonomic scope" value="Bacteria"/>
</dbReference>
<proteinExistence type="predicted"/>
<dbReference type="Proteomes" id="UP000001096">
    <property type="component" value="Unassembled WGS sequence"/>
</dbReference>
<reference evidence="6 7" key="1">
    <citation type="submission" date="2012-04" db="EMBL/GenBank/DDBJ databases">
        <title>The Genome Sequence of Afipia broomeae ATCC 49717.</title>
        <authorList>
            <consortium name="The Broad Institute Genome Sequencing Platform"/>
            <person name="Earl A."/>
            <person name="Ward D."/>
            <person name="Feldgarden M."/>
            <person name="Gevers D."/>
            <person name="Huys G."/>
            <person name="Walker B."/>
            <person name="Young S.K."/>
            <person name="Zeng Q."/>
            <person name="Gargeya S."/>
            <person name="Fitzgerald M."/>
            <person name="Haas B."/>
            <person name="Abouelleil A."/>
            <person name="Alvarado L."/>
            <person name="Arachchi H.M."/>
            <person name="Berlin A."/>
            <person name="Chapman S.B."/>
            <person name="Goldberg J."/>
            <person name="Griggs A."/>
            <person name="Gujja S."/>
            <person name="Hansen M."/>
            <person name="Howarth C."/>
            <person name="Imamovic A."/>
            <person name="Larimer J."/>
            <person name="McCowen C."/>
            <person name="Montmayeur A."/>
            <person name="Murphy C."/>
            <person name="Neiman D."/>
            <person name="Pearson M."/>
            <person name="Priest M."/>
            <person name="Roberts A."/>
            <person name="Saif S."/>
            <person name="Shea T."/>
            <person name="Sisk P."/>
            <person name="Sykes S."/>
            <person name="Wortman J."/>
            <person name="Nusbaum C."/>
            <person name="Birren B."/>
        </authorList>
    </citation>
    <scope>NUCLEOTIDE SEQUENCE [LARGE SCALE GENOMIC DNA]</scope>
    <source>
        <strain evidence="6 7">ATCC 49717</strain>
    </source>
</reference>
<dbReference type="SUPFAM" id="SSF48008">
    <property type="entry name" value="GntR ligand-binding domain-like"/>
    <property type="match status" value="1"/>
</dbReference>
<dbReference type="InterPro" id="IPR008920">
    <property type="entry name" value="TF_FadR/GntR_C"/>
</dbReference>
<dbReference type="PANTHER" id="PTHR43537:SF44">
    <property type="entry name" value="GNTR FAMILY REGULATORY PROTEIN"/>
    <property type="match status" value="1"/>
</dbReference>